<dbReference type="SMART" id="SM00906">
    <property type="entry name" value="Fungal_trans"/>
    <property type="match status" value="1"/>
</dbReference>
<dbReference type="OrthoDB" id="39175at2759"/>
<dbReference type="PANTHER" id="PTHR47338">
    <property type="entry name" value="ZN(II)2CYS6 TRANSCRIPTION FACTOR (EUROFUNG)-RELATED"/>
    <property type="match status" value="1"/>
</dbReference>
<organism evidence="8 9">
    <name type="scientific">Kockovaella imperatae</name>
    <dbReference type="NCBI Taxonomy" id="4999"/>
    <lineage>
        <taxon>Eukaryota</taxon>
        <taxon>Fungi</taxon>
        <taxon>Dikarya</taxon>
        <taxon>Basidiomycota</taxon>
        <taxon>Agaricomycotina</taxon>
        <taxon>Tremellomycetes</taxon>
        <taxon>Tremellales</taxon>
        <taxon>Cuniculitremaceae</taxon>
        <taxon>Kockovaella</taxon>
    </lineage>
</organism>
<comment type="caution">
    <text evidence="8">The sequence shown here is derived from an EMBL/GenBank/DDBJ whole genome shotgun (WGS) entry which is preliminary data.</text>
</comment>
<sequence>MPKEDPGSLDSIDWTMDTADAAGISKAPLKRGDACLYCRKRRIKCSAEKPTCAHCRKGKRECVYDTGKPVSRVKQLEEKVAELEGMLKSSIPSNGRSSDTPPEDTSPPSRHDSSSSYNGFSAFTDPGFVNISQSQPYTVPANPPIDPLTTFAAQQQSYSVNVNQLPHNSSTSSFLPTPAPPNQQDFGTFNLLGSTAGPSGVSQQAVDEFDFSMLDPSIVSLLNTMVTSVNPFSQQSTGHTDPLPQPAVPPPQPTRVTSDSSQSSGLTPYLNLESTPATSISMAEGRDSVPSSYTPESVPIQLGAEKTEAVSYSAYVTDLPSGSPRNIAEGFFAGKMNGNTAQDEPMPDQELMGGWFDAADLPKVARDHLLDLFFTKMVFFGQMFHIPRFFASLTLPPAKRPHQSLLYAMYLIACKNSTSPSIRVLETHFASIVLRQIDEALSKAEKMFDVVRACALMAVYHFASAHYHEGWMMTGRAARLAISCGLHAIPSSEFSVTKIDAQWDNDLTSLMRKRSWVIPPPSDPVELGERIWAFWMIYVTDRCGAISTMWECAIPDHIVTTPYPHPLYEFELGLVTKADDRSTSSIWSEKLSFAPLPPYADSTLTNVRMRSLGILDRASKLVLLDPEEGWETRLPNRSSVGSPVDPPTNSPPEWSADWLSPEQYQTIFGTCPAAPGDQDGLPKSAQGPEGAQGHPTQGSGKGWMRTAKYRTPKAYEAVKRALERLEADLMPEFKTEWWTWDGVPPRWHASAASGPRKALWSLHFVIGCSWMFLFDVNSFNEPNDLAIGCARRMVCSIAKAAEYISGSEMDVFTIMTWSFIVKTLIREVKRLHGLNLPRRAAPLETEIEIIVSSMKTFGSRMNIASAQAERSERYRSSTREETKFLEDDDALDRVETHLKGPKGLHSLST</sequence>
<keyword evidence="2" id="KW-0479">Metal-binding</keyword>
<keyword evidence="4" id="KW-0804">Transcription</keyword>
<evidence type="ECO:0000313" key="8">
    <source>
        <dbReference type="EMBL" id="ORX37628.1"/>
    </source>
</evidence>
<dbReference type="InterPro" id="IPR007219">
    <property type="entry name" value="XnlR_reg_dom"/>
</dbReference>
<feature type="region of interest" description="Disordered" evidence="6">
    <location>
        <begin position="232"/>
        <end position="296"/>
    </location>
</feature>
<evidence type="ECO:0000256" key="3">
    <source>
        <dbReference type="ARBA" id="ARBA00023015"/>
    </source>
</evidence>
<feature type="region of interest" description="Disordered" evidence="6">
    <location>
        <begin position="672"/>
        <end position="704"/>
    </location>
</feature>
<keyword evidence="3" id="KW-0805">Transcription regulation</keyword>
<dbReference type="PROSITE" id="PS00463">
    <property type="entry name" value="ZN2_CY6_FUNGAL_1"/>
    <property type="match status" value="1"/>
</dbReference>
<evidence type="ECO:0000313" key="9">
    <source>
        <dbReference type="Proteomes" id="UP000193218"/>
    </source>
</evidence>
<dbReference type="STRING" id="4999.A0A1Y1UHV9"/>
<keyword evidence="9" id="KW-1185">Reference proteome</keyword>
<dbReference type="GO" id="GO:0006351">
    <property type="term" value="P:DNA-templated transcription"/>
    <property type="evidence" value="ECO:0007669"/>
    <property type="project" value="InterPro"/>
</dbReference>
<evidence type="ECO:0000256" key="5">
    <source>
        <dbReference type="ARBA" id="ARBA00023242"/>
    </source>
</evidence>
<dbReference type="GO" id="GO:0005634">
    <property type="term" value="C:nucleus"/>
    <property type="evidence" value="ECO:0007669"/>
    <property type="project" value="UniProtKB-SubCell"/>
</dbReference>
<dbReference type="Proteomes" id="UP000193218">
    <property type="component" value="Unassembled WGS sequence"/>
</dbReference>
<dbReference type="InterPro" id="IPR001138">
    <property type="entry name" value="Zn2Cys6_DnaBD"/>
</dbReference>
<dbReference type="GO" id="GO:0008270">
    <property type="term" value="F:zinc ion binding"/>
    <property type="evidence" value="ECO:0007669"/>
    <property type="project" value="InterPro"/>
</dbReference>
<name>A0A1Y1UHV9_9TREE</name>
<dbReference type="Pfam" id="PF04082">
    <property type="entry name" value="Fungal_trans"/>
    <property type="match status" value="1"/>
</dbReference>
<dbReference type="PANTHER" id="PTHR47338:SF29">
    <property type="entry name" value="ZN(2)-C6 FUNGAL-TYPE DOMAIN-CONTAINING PROTEIN"/>
    <property type="match status" value="1"/>
</dbReference>
<dbReference type="GeneID" id="33557309"/>
<feature type="compositionally biased region" description="Pro residues" evidence="6">
    <location>
        <begin position="243"/>
        <end position="253"/>
    </location>
</feature>
<dbReference type="EMBL" id="NBSH01000005">
    <property type="protein sequence ID" value="ORX37628.1"/>
    <property type="molecule type" value="Genomic_DNA"/>
</dbReference>
<feature type="compositionally biased region" description="Polar residues" evidence="6">
    <location>
        <begin position="254"/>
        <end position="281"/>
    </location>
</feature>
<reference evidence="8 9" key="1">
    <citation type="submission" date="2017-03" db="EMBL/GenBank/DDBJ databases">
        <title>Widespread Adenine N6-methylation of Active Genes in Fungi.</title>
        <authorList>
            <consortium name="DOE Joint Genome Institute"/>
            <person name="Mondo S.J."/>
            <person name="Dannebaum R.O."/>
            <person name="Kuo R.C."/>
            <person name="Louie K.B."/>
            <person name="Bewick A.J."/>
            <person name="Labutti K."/>
            <person name="Haridas S."/>
            <person name="Kuo A."/>
            <person name="Salamov A."/>
            <person name="Ahrendt S.R."/>
            <person name="Lau R."/>
            <person name="Bowen B.P."/>
            <person name="Lipzen A."/>
            <person name="Sullivan W."/>
            <person name="Andreopoulos W.B."/>
            <person name="Clum A."/>
            <person name="Lindquist E."/>
            <person name="Daum C."/>
            <person name="Northen T.R."/>
            <person name="Ramamoorthy G."/>
            <person name="Schmitz R.J."/>
            <person name="Gryganskyi A."/>
            <person name="Culley D."/>
            <person name="Magnuson J."/>
            <person name="James T.Y."/>
            <person name="O'Malley M.A."/>
            <person name="Stajich J.E."/>
            <person name="Spatafora J.W."/>
            <person name="Visel A."/>
            <person name="Grigoriev I.V."/>
        </authorList>
    </citation>
    <scope>NUCLEOTIDE SEQUENCE [LARGE SCALE GENOMIC DNA]</scope>
    <source>
        <strain evidence="8 9">NRRL Y-17943</strain>
    </source>
</reference>
<feature type="domain" description="Zn(2)-C6 fungal-type" evidence="7">
    <location>
        <begin position="34"/>
        <end position="64"/>
    </location>
</feature>
<dbReference type="CDD" id="cd00067">
    <property type="entry name" value="GAL4"/>
    <property type="match status" value="1"/>
</dbReference>
<dbReference type="GO" id="GO:0000981">
    <property type="term" value="F:DNA-binding transcription factor activity, RNA polymerase II-specific"/>
    <property type="evidence" value="ECO:0007669"/>
    <property type="project" value="InterPro"/>
</dbReference>
<evidence type="ECO:0000256" key="6">
    <source>
        <dbReference type="SAM" id="MobiDB-lite"/>
    </source>
</evidence>
<dbReference type="Gene3D" id="4.10.240.10">
    <property type="entry name" value="Zn(2)-C6 fungal-type DNA-binding domain"/>
    <property type="match status" value="1"/>
</dbReference>
<dbReference type="GO" id="GO:0003677">
    <property type="term" value="F:DNA binding"/>
    <property type="evidence" value="ECO:0007669"/>
    <property type="project" value="InterPro"/>
</dbReference>
<proteinExistence type="predicted"/>
<gene>
    <name evidence="8" type="ORF">BD324DRAFT_622673</name>
</gene>
<dbReference type="AlphaFoldDB" id="A0A1Y1UHV9"/>
<feature type="region of interest" description="Disordered" evidence="6">
    <location>
        <begin position="87"/>
        <end position="117"/>
    </location>
</feature>
<dbReference type="PROSITE" id="PS50048">
    <property type="entry name" value="ZN2_CY6_FUNGAL_2"/>
    <property type="match status" value="1"/>
</dbReference>
<evidence type="ECO:0000256" key="1">
    <source>
        <dbReference type="ARBA" id="ARBA00004123"/>
    </source>
</evidence>
<comment type="subcellular location">
    <subcellularLocation>
        <location evidence="1">Nucleus</location>
    </subcellularLocation>
</comment>
<dbReference type="InParanoid" id="A0A1Y1UHV9"/>
<evidence type="ECO:0000256" key="2">
    <source>
        <dbReference type="ARBA" id="ARBA00022723"/>
    </source>
</evidence>
<evidence type="ECO:0000256" key="4">
    <source>
        <dbReference type="ARBA" id="ARBA00023163"/>
    </source>
</evidence>
<dbReference type="InterPro" id="IPR050815">
    <property type="entry name" value="TF_fung"/>
</dbReference>
<feature type="region of interest" description="Disordered" evidence="6">
    <location>
        <begin position="634"/>
        <end position="653"/>
    </location>
</feature>
<protein>
    <recommendedName>
        <fullName evidence="7">Zn(2)-C6 fungal-type domain-containing protein</fullName>
    </recommendedName>
</protein>
<dbReference type="SMART" id="SM00066">
    <property type="entry name" value="GAL4"/>
    <property type="match status" value="1"/>
</dbReference>
<accession>A0A1Y1UHV9</accession>
<dbReference type="InterPro" id="IPR036864">
    <property type="entry name" value="Zn2-C6_fun-type_DNA-bd_sf"/>
</dbReference>
<evidence type="ECO:0000259" key="7">
    <source>
        <dbReference type="PROSITE" id="PS50048"/>
    </source>
</evidence>
<dbReference type="Pfam" id="PF00172">
    <property type="entry name" value="Zn_clus"/>
    <property type="match status" value="1"/>
</dbReference>
<keyword evidence="5" id="KW-0539">Nucleus</keyword>
<dbReference type="CDD" id="cd12148">
    <property type="entry name" value="fungal_TF_MHR"/>
    <property type="match status" value="1"/>
</dbReference>
<dbReference type="RefSeq" id="XP_021871615.1">
    <property type="nucleotide sequence ID" value="XM_022015500.1"/>
</dbReference>
<dbReference type="SUPFAM" id="SSF57701">
    <property type="entry name" value="Zn2/Cys6 DNA-binding domain"/>
    <property type="match status" value="1"/>
</dbReference>